<keyword evidence="1" id="KW-0472">Membrane</keyword>
<dbReference type="SUPFAM" id="SSF53474">
    <property type="entry name" value="alpha/beta-Hydrolases"/>
    <property type="match status" value="1"/>
</dbReference>
<organism evidence="3 4">
    <name type="scientific">Chaetomium fimeti</name>
    <dbReference type="NCBI Taxonomy" id="1854472"/>
    <lineage>
        <taxon>Eukaryota</taxon>
        <taxon>Fungi</taxon>
        <taxon>Dikarya</taxon>
        <taxon>Ascomycota</taxon>
        <taxon>Pezizomycotina</taxon>
        <taxon>Sordariomycetes</taxon>
        <taxon>Sordariomycetidae</taxon>
        <taxon>Sordariales</taxon>
        <taxon>Chaetomiaceae</taxon>
        <taxon>Chaetomium</taxon>
    </lineage>
</organism>
<dbReference type="AlphaFoldDB" id="A0AAE0LVY2"/>
<keyword evidence="4" id="KW-1185">Reference proteome</keyword>
<dbReference type="PANTHER" id="PTHR37017:SF3">
    <property type="entry name" value="AB HYDROLASE-1 DOMAIN-CONTAINING PROTEIN"/>
    <property type="match status" value="1"/>
</dbReference>
<feature type="domain" description="AB hydrolase-1" evidence="2">
    <location>
        <begin position="7"/>
        <end position="246"/>
    </location>
</feature>
<dbReference type="RefSeq" id="XP_062663067.1">
    <property type="nucleotide sequence ID" value="XM_062803301.1"/>
</dbReference>
<name>A0AAE0LVY2_9PEZI</name>
<dbReference type="Gene3D" id="3.40.50.1820">
    <property type="entry name" value="alpha/beta hydrolase"/>
    <property type="match status" value="1"/>
</dbReference>
<accession>A0AAE0LVY2</accession>
<sequence>MSDPPTLVLIPGSWHQPTCYNKITKLLEEQHHLKCVSITLPSTTGDPNATFKDDLDAARSAITAETTAGRNVVVIAHSYGGMVGNSAIKNLTQRPPPGNKTGHVTGLILIASGFTLTGLTFMAPFLNRPPPTWRANTHTGFADLTVPPSTLFYHDLPATEAAHWASQLRPQSLRSLFEGGEHAYAGWRDLGPRGVWYVGTALDRGLPVVVQRMQVGAARAMGVRVEHRELRASHSPFLSRPEETVAVVVEAVEVFMGRAVPGSSVVGGGSGGKGEVVVPRVGLWEPGTWFRFGVPLVLGHVVGKCVLVFYWGRRLWTGR</sequence>
<dbReference type="InterPro" id="IPR000073">
    <property type="entry name" value="AB_hydrolase_1"/>
</dbReference>
<evidence type="ECO:0000259" key="2">
    <source>
        <dbReference type="Pfam" id="PF12697"/>
    </source>
</evidence>
<keyword evidence="1" id="KW-1133">Transmembrane helix</keyword>
<evidence type="ECO:0000256" key="1">
    <source>
        <dbReference type="SAM" id="Phobius"/>
    </source>
</evidence>
<dbReference type="EMBL" id="JAUEPN010000002">
    <property type="protein sequence ID" value="KAK3299553.1"/>
    <property type="molecule type" value="Genomic_DNA"/>
</dbReference>
<dbReference type="InterPro" id="IPR029058">
    <property type="entry name" value="AB_hydrolase_fold"/>
</dbReference>
<comment type="caution">
    <text evidence="3">The sequence shown here is derived from an EMBL/GenBank/DDBJ whole genome shotgun (WGS) entry which is preliminary data.</text>
</comment>
<dbReference type="PANTHER" id="PTHR37017">
    <property type="entry name" value="AB HYDROLASE-1 DOMAIN-CONTAINING PROTEIN-RELATED"/>
    <property type="match status" value="1"/>
</dbReference>
<protein>
    <submittedName>
        <fullName evidence="3">Alpha/beta hydrolase family-domain-containing protein</fullName>
    </submittedName>
</protein>
<reference evidence="3" key="1">
    <citation type="journal article" date="2023" name="Mol. Phylogenet. Evol.">
        <title>Genome-scale phylogeny and comparative genomics of the fungal order Sordariales.</title>
        <authorList>
            <person name="Hensen N."/>
            <person name="Bonometti L."/>
            <person name="Westerberg I."/>
            <person name="Brannstrom I.O."/>
            <person name="Guillou S."/>
            <person name="Cros-Aarteil S."/>
            <person name="Calhoun S."/>
            <person name="Haridas S."/>
            <person name="Kuo A."/>
            <person name="Mondo S."/>
            <person name="Pangilinan J."/>
            <person name="Riley R."/>
            <person name="LaButti K."/>
            <person name="Andreopoulos B."/>
            <person name="Lipzen A."/>
            <person name="Chen C."/>
            <person name="Yan M."/>
            <person name="Daum C."/>
            <person name="Ng V."/>
            <person name="Clum A."/>
            <person name="Steindorff A."/>
            <person name="Ohm R.A."/>
            <person name="Martin F."/>
            <person name="Silar P."/>
            <person name="Natvig D.O."/>
            <person name="Lalanne C."/>
            <person name="Gautier V."/>
            <person name="Ament-Velasquez S.L."/>
            <person name="Kruys A."/>
            <person name="Hutchinson M.I."/>
            <person name="Powell A.J."/>
            <person name="Barry K."/>
            <person name="Miller A.N."/>
            <person name="Grigoriev I.V."/>
            <person name="Debuchy R."/>
            <person name="Gladieux P."/>
            <person name="Hiltunen Thoren M."/>
            <person name="Johannesson H."/>
        </authorList>
    </citation>
    <scope>NUCLEOTIDE SEQUENCE</scope>
    <source>
        <strain evidence="3">CBS 168.71</strain>
    </source>
</reference>
<dbReference type="GO" id="GO:0016787">
    <property type="term" value="F:hydrolase activity"/>
    <property type="evidence" value="ECO:0007669"/>
    <property type="project" value="UniProtKB-KW"/>
</dbReference>
<evidence type="ECO:0000313" key="4">
    <source>
        <dbReference type="Proteomes" id="UP001278766"/>
    </source>
</evidence>
<proteinExistence type="predicted"/>
<dbReference type="Proteomes" id="UP001278766">
    <property type="component" value="Unassembled WGS sequence"/>
</dbReference>
<gene>
    <name evidence="3" type="ORF">B0H64DRAFT_388928</name>
</gene>
<feature type="transmembrane region" description="Helical" evidence="1">
    <location>
        <begin position="289"/>
        <end position="311"/>
    </location>
</feature>
<evidence type="ECO:0000313" key="3">
    <source>
        <dbReference type="EMBL" id="KAK3299553.1"/>
    </source>
</evidence>
<dbReference type="InterPro" id="IPR052897">
    <property type="entry name" value="Sec-Metab_Biosynth_Hydrolase"/>
</dbReference>
<dbReference type="Pfam" id="PF12697">
    <property type="entry name" value="Abhydrolase_6"/>
    <property type="match status" value="1"/>
</dbReference>
<keyword evidence="3" id="KW-0378">Hydrolase</keyword>
<dbReference type="GeneID" id="87840249"/>
<reference evidence="3" key="2">
    <citation type="submission" date="2023-06" db="EMBL/GenBank/DDBJ databases">
        <authorList>
            <consortium name="Lawrence Berkeley National Laboratory"/>
            <person name="Haridas S."/>
            <person name="Hensen N."/>
            <person name="Bonometti L."/>
            <person name="Westerberg I."/>
            <person name="Brannstrom I.O."/>
            <person name="Guillou S."/>
            <person name="Cros-Aarteil S."/>
            <person name="Calhoun S."/>
            <person name="Kuo A."/>
            <person name="Mondo S."/>
            <person name="Pangilinan J."/>
            <person name="Riley R."/>
            <person name="Labutti K."/>
            <person name="Andreopoulos B."/>
            <person name="Lipzen A."/>
            <person name="Chen C."/>
            <person name="Yanf M."/>
            <person name="Daum C."/>
            <person name="Ng V."/>
            <person name="Clum A."/>
            <person name="Steindorff A."/>
            <person name="Ohm R."/>
            <person name="Martin F."/>
            <person name="Silar P."/>
            <person name="Natvig D."/>
            <person name="Lalanne C."/>
            <person name="Gautier V."/>
            <person name="Ament-Velasquez S.L."/>
            <person name="Kruys A."/>
            <person name="Hutchinson M.I."/>
            <person name="Powell A.J."/>
            <person name="Barry K."/>
            <person name="Miller A.N."/>
            <person name="Grigoriev I.V."/>
            <person name="Debuchy R."/>
            <person name="Gladieux P."/>
            <person name="Thoren M.H."/>
            <person name="Johannesson H."/>
        </authorList>
    </citation>
    <scope>NUCLEOTIDE SEQUENCE</scope>
    <source>
        <strain evidence="3">CBS 168.71</strain>
    </source>
</reference>
<keyword evidence="1" id="KW-0812">Transmembrane</keyword>